<keyword evidence="5" id="KW-1185">Reference proteome</keyword>
<dbReference type="RefSeq" id="WP_326702810.1">
    <property type="nucleotide sequence ID" value="NZ_CP109083.1"/>
</dbReference>
<keyword evidence="1" id="KW-0560">Oxidoreductase</keyword>
<dbReference type="PROSITE" id="PS00671">
    <property type="entry name" value="D_2_HYDROXYACID_DH_3"/>
    <property type="match status" value="1"/>
</dbReference>
<organism evidence="4 5">
    <name type="scientific">Streptomyces cyaneofuscatus</name>
    <dbReference type="NCBI Taxonomy" id="66883"/>
    <lineage>
        <taxon>Bacteria</taxon>
        <taxon>Bacillati</taxon>
        <taxon>Actinomycetota</taxon>
        <taxon>Actinomycetes</taxon>
        <taxon>Kitasatosporales</taxon>
        <taxon>Streptomycetaceae</taxon>
        <taxon>Streptomyces</taxon>
    </lineage>
</organism>
<dbReference type="InterPro" id="IPR029753">
    <property type="entry name" value="D-isomer_DH_CS"/>
</dbReference>
<keyword evidence="2" id="KW-0520">NAD</keyword>
<evidence type="ECO:0000256" key="1">
    <source>
        <dbReference type="ARBA" id="ARBA00023002"/>
    </source>
</evidence>
<dbReference type="SUPFAM" id="SSF51735">
    <property type="entry name" value="NAD(P)-binding Rossmann-fold domains"/>
    <property type="match status" value="1"/>
</dbReference>
<dbReference type="SUPFAM" id="SSF52283">
    <property type="entry name" value="Formate/glycerate dehydrogenase catalytic domain-like"/>
    <property type="match status" value="1"/>
</dbReference>
<dbReference type="Proteomes" id="UP001356428">
    <property type="component" value="Chromosome"/>
</dbReference>
<sequence length="312" mass="32616">MSVTTAATRGQAQPRVAVLPGPAPAEITAALRSAGAVRTPPEQAEALVWMGEDPARLAEALRAHPSPRWVQLASAGVDGYLPMTRDGRTWTRACDVYGRPVAEHALLLVMACLRDAMASTRAASWRPGPAVALAGLPVVIVGGGSVGTALVRLLAVCRARVTVVRRGAGAVPGASVVTGDRLDDVLPRARVVVLAAPLTDATRGLIDARRLRAMREDACLVNVGRGPLVVTADLVRALAEGWIASAGLDVTDPEPLPDDHPLWRLPNCLITAHSAGDVAGTTGPFGELVADNTLRWADGRPLRGLIRPDLGY</sequence>
<gene>
    <name evidence="4" type="ORF">OG849_30145</name>
</gene>
<accession>A0ABZ1F4T0</accession>
<evidence type="ECO:0000256" key="2">
    <source>
        <dbReference type="ARBA" id="ARBA00023027"/>
    </source>
</evidence>
<name>A0ABZ1F4T0_9ACTN</name>
<protein>
    <submittedName>
        <fullName evidence="4">D-2-hydroxyacid dehydrogenase</fullName>
    </submittedName>
</protein>
<proteinExistence type="predicted"/>
<dbReference type="Pfam" id="PF02826">
    <property type="entry name" value="2-Hacid_dh_C"/>
    <property type="match status" value="1"/>
</dbReference>
<dbReference type="PANTHER" id="PTHR43333">
    <property type="entry name" value="2-HACID_DH_C DOMAIN-CONTAINING PROTEIN"/>
    <property type="match status" value="1"/>
</dbReference>
<feature type="domain" description="D-isomer specific 2-hydroxyacid dehydrogenase NAD-binding" evidence="3">
    <location>
        <begin position="110"/>
        <end position="275"/>
    </location>
</feature>
<evidence type="ECO:0000313" key="4">
    <source>
        <dbReference type="EMBL" id="WSB11211.1"/>
    </source>
</evidence>
<dbReference type="PRINTS" id="PR00368">
    <property type="entry name" value="FADPNR"/>
</dbReference>
<dbReference type="InterPro" id="IPR006140">
    <property type="entry name" value="D-isomer_DH_NAD-bd"/>
</dbReference>
<dbReference type="EMBL" id="CP109083">
    <property type="protein sequence ID" value="WSB11211.1"/>
    <property type="molecule type" value="Genomic_DNA"/>
</dbReference>
<dbReference type="Gene3D" id="3.40.50.720">
    <property type="entry name" value="NAD(P)-binding Rossmann-like Domain"/>
    <property type="match status" value="2"/>
</dbReference>
<evidence type="ECO:0000313" key="5">
    <source>
        <dbReference type="Proteomes" id="UP001356428"/>
    </source>
</evidence>
<evidence type="ECO:0000259" key="3">
    <source>
        <dbReference type="Pfam" id="PF02826"/>
    </source>
</evidence>
<reference evidence="4 5" key="1">
    <citation type="submission" date="2022-10" db="EMBL/GenBank/DDBJ databases">
        <title>The complete genomes of actinobacterial strains from the NBC collection.</title>
        <authorList>
            <person name="Joergensen T.S."/>
            <person name="Alvarez Arevalo M."/>
            <person name="Sterndorff E.B."/>
            <person name="Faurdal D."/>
            <person name="Vuksanovic O."/>
            <person name="Mourched A.-S."/>
            <person name="Charusanti P."/>
            <person name="Shaw S."/>
            <person name="Blin K."/>
            <person name="Weber T."/>
        </authorList>
    </citation>
    <scope>NUCLEOTIDE SEQUENCE [LARGE SCALE GENOMIC DNA]</scope>
    <source>
        <strain evidence="4 5">NBC 01792</strain>
    </source>
</reference>
<dbReference type="PANTHER" id="PTHR43333:SF1">
    <property type="entry name" value="D-ISOMER SPECIFIC 2-HYDROXYACID DEHYDROGENASE NAD-BINDING DOMAIN-CONTAINING PROTEIN"/>
    <property type="match status" value="1"/>
</dbReference>
<dbReference type="InterPro" id="IPR036291">
    <property type="entry name" value="NAD(P)-bd_dom_sf"/>
</dbReference>